<organism evidence="13 14">
    <name type="scientific">Mesorhabditis spiculigera</name>
    <dbReference type="NCBI Taxonomy" id="96644"/>
    <lineage>
        <taxon>Eukaryota</taxon>
        <taxon>Metazoa</taxon>
        <taxon>Ecdysozoa</taxon>
        <taxon>Nematoda</taxon>
        <taxon>Chromadorea</taxon>
        <taxon>Rhabditida</taxon>
        <taxon>Rhabditina</taxon>
        <taxon>Rhabditomorpha</taxon>
        <taxon>Rhabditoidea</taxon>
        <taxon>Rhabditidae</taxon>
        <taxon>Mesorhabditinae</taxon>
        <taxon>Mesorhabditis</taxon>
    </lineage>
</organism>
<evidence type="ECO:0000256" key="6">
    <source>
        <dbReference type="ARBA" id="ARBA00022990"/>
    </source>
</evidence>
<gene>
    <name evidence="13" type="ORF">MSPICULIGERA_LOCUS10184</name>
</gene>
<evidence type="ECO:0000256" key="10">
    <source>
        <dbReference type="ARBA" id="ARBA00072537"/>
    </source>
</evidence>
<feature type="domain" description="LIM zinc-binding" evidence="12">
    <location>
        <begin position="3"/>
        <end position="65"/>
    </location>
</feature>
<dbReference type="PROSITE" id="PS50023">
    <property type="entry name" value="LIM_DOMAIN_2"/>
    <property type="match status" value="2"/>
</dbReference>
<keyword evidence="14" id="KW-1185">Reference proteome</keyword>
<evidence type="ECO:0000256" key="11">
    <source>
        <dbReference type="PROSITE-ProRule" id="PRU00125"/>
    </source>
</evidence>
<evidence type="ECO:0000259" key="12">
    <source>
        <dbReference type="PROSITE" id="PS50023"/>
    </source>
</evidence>
<evidence type="ECO:0000256" key="8">
    <source>
        <dbReference type="ARBA" id="ARBA00023242"/>
    </source>
</evidence>
<comment type="caution">
    <text evidence="13">The sequence shown here is derived from an EMBL/GenBank/DDBJ whole genome shotgun (WGS) entry which is preliminary data.</text>
</comment>
<evidence type="ECO:0000256" key="5">
    <source>
        <dbReference type="ARBA" id="ARBA00022833"/>
    </source>
</evidence>
<dbReference type="GO" id="GO:0005737">
    <property type="term" value="C:cytoplasm"/>
    <property type="evidence" value="ECO:0007669"/>
    <property type="project" value="TreeGrafter"/>
</dbReference>
<dbReference type="PANTHER" id="PTHR24215">
    <property type="entry name" value="RHO-GTPASE-ACTIVATING PROTEIN LRG1"/>
    <property type="match status" value="1"/>
</dbReference>
<dbReference type="EMBL" id="CATQJA010002582">
    <property type="protein sequence ID" value="CAJ0571785.1"/>
    <property type="molecule type" value="Genomic_DNA"/>
</dbReference>
<accession>A0AA36CMZ5</accession>
<dbReference type="InterPro" id="IPR001781">
    <property type="entry name" value="Znf_LIM"/>
</dbReference>
<proteinExistence type="predicted"/>
<feature type="domain" description="LIM zinc-binding" evidence="12">
    <location>
        <begin position="131"/>
        <end position="192"/>
    </location>
</feature>
<keyword evidence="5 11" id="KW-0862">Zinc</keyword>
<dbReference type="GO" id="GO:0030036">
    <property type="term" value="P:actin cytoskeleton organization"/>
    <property type="evidence" value="ECO:0007669"/>
    <property type="project" value="TreeGrafter"/>
</dbReference>
<keyword evidence="3 11" id="KW-0479">Metal-binding</keyword>
<evidence type="ECO:0000256" key="2">
    <source>
        <dbReference type="ARBA" id="ARBA00022481"/>
    </source>
</evidence>
<reference evidence="13" key="1">
    <citation type="submission" date="2023-06" db="EMBL/GenBank/DDBJ databases">
        <authorList>
            <person name="Delattre M."/>
        </authorList>
    </citation>
    <scope>NUCLEOTIDE SEQUENCE</scope>
    <source>
        <strain evidence="13">AF72</strain>
    </source>
</reference>
<keyword evidence="6" id="KW-0007">Acetylation</keyword>
<evidence type="ECO:0000256" key="4">
    <source>
        <dbReference type="ARBA" id="ARBA00022737"/>
    </source>
</evidence>
<dbReference type="SMART" id="SM00132">
    <property type="entry name" value="LIM"/>
    <property type="match status" value="2"/>
</dbReference>
<dbReference type="Pfam" id="PF00412">
    <property type="entry name" value="LIM"/>
    <property type="match status" value="2"/>
</dbReference>
<evidence type="ECO:0000256" key="1">
    <source>
        <dbReference type="ARBA" id="ARBA00004123"/>
    </source>
</evidence>
<dbReference type="CDD" id="cd09326">
    <property type="entry name" value="LIM_CRP_like"/>
    <property type="match status" value="2"/>
</dbReference>
<dbReference type="FunFam" id="2.10.110.10:FF:000054">
    <property type="entry name" value="Cysteine-rich protein 1"/>
    <property type="match status" value="2"/>
</dbReference>
<evidence type="ECO:0000313" key="13">
    <source>
        <dbReference type="EMBL" id="CAJ0571785.1"/>
    </source>
</evidence>
<keyword evidence="8" id="KW-0539">Nucleus</keyword>
<keyword evidence="2" id="KW-0488">Methylation</keyword>
<dbReference type="PANTHER" id="PTHR24215:SF37">
    <property type="entry name" value="LIM ZINC-BINDING DOMAIN-CONTAINING PROTEIN"/>
    <property type="match status" value="1"/>
</dbReference>
<evidence type="ECO:0000313" key="14">
    <source>
        <dbReference type="Proteomes" id="UP001177023"/>
    </source>
</evidence>
<dbReference type="SUPFAM" id="SSF57716">
    <property type="entry name" value="Glucocorticoid receptor-like (DNA-binding domain)"/>
    <property type="match status" value="4"/>
</dbReference>
<dbReference type="AlphaFoldDB" id="A0AA36CMZ5"/>
<comment type="subcellular location">
    <subcellularLocation>
        <location evidence="1">Nucleus</location>
    </subcellularLocation>
</comment>
<dbReference type="GO" id="GO:0005634">
    <property type="term" value="C:nucleus"/>
    <property type="evidence" value="ECO:0007669"/>
    <property type="project" value="UniProtKB-SubCell"/>
</dbReference>
<evidence type="ECO:0000256" key="9">
    <source>
        <dbReference type="ARBA" id="ARBA00055254"/>
    </source>
</evidence>
<comment type="function">
    <text evidence="9">Seems to have a role in zinc absorption and may function as an intracellular zinc transport protein.</text>
</comment>
<name>A0AA36CMZ5_9BILA</name>
<keyword evidence="7 11" id="KW-0440">LIM domain</keyword>
<evidence type="ECO:0000256" key="3">
    <source>
        <dbReference type="ARBA" id="ARBA00022723"/>
    </source>
</evidence>
<dbReference type="Proteomes" id="UP001177023">
    <property type="component" value="Unassembled WGS sequence"/>
</dbReference>
<keyword evidence="4" id="KW-0677">Repeat</keyword>
<protein>
    <recommendedName>
        <fullName evidence="10">Cysteine-rich protein 1</fullName>
    </recommendedName>
</protein>
<evidence type="ECO:0000256" key="7">
    <source>
        <dbReference type="ARBA" id="ARBA00023038"/>
    </source>
</evidence>
<dbReference type="GO" id="GO:0046872">
    <property type="term" value="F:metal ion binding"/>
    <property type="evidence" value="ECO:0007669"/>
    <property type="project" value="UniProtKB-KW"/>
</dbReference>
<sequence>MQNYCARCDEAVYFAEAVQAMGSFYHKKCFVCSREPCGRSLDSRTCSEHEGKPYCTHCYKSMFGPKGVGYGIGSGVLSTNAPDETTRQIEHGKMLPFTSTISYGTNDDDYVRKQDAPIPLVRAPVAAPRPMICKKCQKTVYEAEKVLAAGAVWHKSGCFNCSDCNKRLESRTQCEQGGKLYCNACYGRQFGPRGYGHGVGAGLLQLYQ</sequence>
<feature type="non-terminal residue" evidence="13">
    <location>
        <position position="1"/>
    </location>
</feature>
<dbReference type="Gene3D" id="2.10.110.10">
    <property type="entry name" value="Cysteine Rich Protein"/>
    <property type="match status" value="2"/>
</dbReference>